<reference evidence="1 2" key="1">
    <citation type="submission" date="2014-04" db="EMBL/GenBank/DDBJ databases">
        <authorList>
            <consortium name="DOE Joint Genome Institute"/>
            <person name="Kuo A."/>
            <person name="Tarkka M."/>
            <person name="Buscot F."/>
            <person name="Kohler A."/>
            <person name="Nagy L.G."/>
            <person name="Floudas D."/>
            <person name="Copeland A."/>
            <person name="Barry K.W."/>
            <person name="Cichocki N."/>
            <person name="Veneault-Fourrey C."/>
            <person name="LaButti K."/>
            <person name="Lindquist E.A."/>
            <person name="Lipzen A."/>
            <person name="Lundell T."/>
            <person name="Morin E."/>
            <person name="Murat C."/>
            <person name="Sun H."/>
            <person name="Tunlid A."/>
            <person name="Henrissat B."/>
            <person name="Grigoriev I.V."/>
            <person name="Hibbett D.S."/>
            <person name="Martin F."/>
            <person name="Nordberg H.P."/>
            <person name="Cantor M.N."/>
            <person name="Hua S.X."/>
        </authorList>
    </citation>
    <scope>NUCLEOTIDE SEQUENCE [LARGE SCALE GENOMIC DNA]</scope>
    <source>
        <strain evidence="1 2">F 1598</strain>
    </source>
</reference>
<protein>
    <submittedName>
        <fullName evidence="1">Uncharacterized protein</fullName>
    </submittedName>
</protein>
<dbReference type="Proteomes" id="UP000054166">
    <property type="component" value="Unassembled WGS sequence"/>
</dbReference>
<accession>A0A0C3BZQ5</accession>
<gene>
    <name evidence="1" type="ORF">PILCRDRAFT_458729</name>
</gene>
<proteinExistence type="predicted"/>
<evidence type="ECO:0000313" key="2">
    <source>
        <dbReference type="Proteomes" id="UP000054166"/>
    </source>
</evidence>
<reference evidence="2" key="2">
    <citation type="submission" date="2015-01" db="EMBL/GenBank/DDBJ databases">
        <title>Evolutionary Origins and Diversification of the Mycorrhizal Mutualists.</title>
        <authorList>
            <consortium name="DOE Joint Genome Institute"/>
            <consortium name="Mycorrhizal Genomics Consortium"/>
            <person name="Kohler A."/>
            <person name="Kuo A."/>
            <person name="Nagy L.G."/>
            <person name="Floudas D."/>
            <person name="Copeland A."/>
            <person name="Barry K.W."/>
            <person name="Cichocki N."/>
            <person name="Veneault-Fourrey C."/>
            <person name="LaButti K."/>
            <person name="Lindquist E.A."/>
            <person name="Lipzen A."/>
            <person name="Lundell T."/>
            <person name="Morin E."/>
            <person name="Murat C."/>
            <person name="Riley R."/>
            <person name="Ohm R."/>
            <person name="Sun H."/>
            <person name="Tunlid A."/>
            <person name="Henrissat B."/>
            <person name="Grigoriev I.V."/>
            <person name="Hibbett D.S."/>
            <person name="Martin F."/>
        </authorList>
    </citation>
    <scope>NUCLEOTIDE SEQUENCE [LARGE SCALE GENOMIC DNA]</scope>
    <source>
        <strain evidence="2">F 1598</strain>
    </source>
</reference>
<name>A0A0C3BZQ5_PILCF</name>
<organism evidence="1 2">
    <name type="scientific">Piloderma croceum (strain F 1598)</name>
    <dbReference type="NCBI Taxonomy" id="765440"/>
    <lineage>
        <taxon>Eukaryota</taxon>
        <taxon>Fungi</taxon>
        <taxon>Dikarya</taxon>
        <taxon>Basidiomycota</taxon>
        <taxon>Agaricomycotina</taxon>
        <taxon>Agaricomycetes</taxon>
        <taxon>Agaricomycetidae</taxon>
        <taxon>Atheliales</taxon>
        <taxon>Atheliaceae</taxon>
        <taxon>Piloderma</taxon>
    </lineage>
</organism>
<keyword evidence="2" id="KW-1185">Reference proteome</keyword>
<sequence length="148" mass="16484">MLFTSDPFKNGDSQMLGKRKNLESISGNYSRKIAHSGCRIGRFRPPRAGRVHDRPYTSARSLEQSLAKIPRTPPCMRIMSSASGISRPSFMNHPVLISALLEYFVKVVMKTLMELVKAVSDNAGVIAPSSFVIIRIGLFTLRGKTIRF</sequence>
<evidence type="ECO:0000313" key="1">
    <source>
        <dbReference type="EMBL" id="KIM82847.1"/>
    </source>
</evidence>
<dbReference type="AlphaFoldDB" id="A0A0C3BZQ5"/>
<dbReference type="InParanoid" id="A0A0C3BZQ5"/>
<dbReference type="EMBL" id="KN832993">
    <property type="protein sequence ID" value="KIM82847.1"/>
    <property type="molecule type" value="Genomic_DNA"/>
</dbReference>
<dbReference type="HOGENOM" id="CLU_1759501_0_0_1"/>